<proteinExistence type="predicted"/>
<protein>
    <submittedName>
        <fullName evidence="2">Uncharacterized protein</fullName>
    </submittedName>
</protein>
<sequence>MVGSLVSGRSNLTEHSRPFEVESQNQTETGKTPDKVQCSEENACFGEVTVAHDVPVDVISSSTCNSVIDEPERSDTELQTDYLAPLVENYETLNPEVNVFTTNSHTCSDLPGKKENEHMANSILEWKLDGRTVPPGKVNSCMSGEIPLQLSFVGTTSMYKPVDPVLYPYCRPEHPKGIG</sequence>
<name>K1QMA2_MAGGI</name>
<feature type="region of interest" description="Disordered" evidence="1">
    <location>
        <begin position="1"/>
        <end position="36"/>
    </location>
</feature>
<dbReference type="InParanoid" id="K1QMA2"/>
<organism evidence="2">
    <name type="scientific">Magallana gigas</name>
    <name type="common">Pacific oyster</name>
    <name type="synonym">Crassostrea gigas</name>
    <dbReference type="NCBI Taxonomy" id="29159"/>
    <lineage>
        <taxon>Eukaryota</taxon>
        <taxon>Metazoa</taxon>
        <taxon>Spiralia</taxon>
        <taxon>Lophotrochozoa</taxon>
        <taxon>Mollusca</taxon>
        <taxon>Bivalvia</taxon>
        <taxon>Autobranchia</taxon>
        <taxon>Pteriomorphia</taxon>
        <taxon>Ostreida</taxon>
        <taxon>Ostreoidea</taxon>
        <taxon>Ostreidae</taxon>
        <taxon>Magallana</taxon>
    </lineage>
</organism>
<reference evidence="2" key="1">
    <citation type="journal article" date="2012" name="Nature">
        <title>The oyster genome reveals stress adaptation and complexity of shell formation.</title>
        <authorList>
            <person name="Zhang G."/>
            <person name="Fang X."/>
            <person name="Guo X."/>
            <person name="Li L."/>
            <person name="Luo R."/>
            <person name="Xu F."/>
            <person name="Yang P."/>
            <person name="Zhang L."/>
            <person name="Wang X."/>
            <person name="Qi H."/>
            <person name="Xiong Z."/>
            <person name="Que H."/>
            <person name="Xie Y."/>
            <person name="Holland P.W."/>
            <person name="Paps J."/>
            <person name="Zhu Y."/>
            <person name="Wu F."/>
            <person name="Chen Y."/>
            <person name="Wang J."/>
            <person name="Peng C."/>
            <person name="Meng J."/>
            <person name="Yang L."/>
            <person name="Liu J."/>
            <person name="Wen B."/>
            <person name="Zhang N."/>
            <person name="Huang Z."/>
            <person name="Zhu Q."/>
            <person name="Feng Y."/>
            <person name="Mount A."/>
            <person name="Hedgecock D."/>
            <person name="Xu Z."/>
            <person name="Liu Y."/>
            <person name="Domazet-Loso T."/>
            <person name="Du Y."/>
            <person name="Sun X."/>
            <person name="Zhang S."/>
            <person name="Liu B."/>
            <person name="Cheng P."/>
            <person name="Jiang X."/>
            <person name="Li J."/>
            <person name="Fan D."/>
            <person name="Wang W."/>
            <person name="Fu W."/>
            <person name="Wang T."/>
            <person name="Wang B."/>
            <person name="Zhang J."/>
            <person name="Peng Z."/>
            <person name="Li Y."/>
            <person name="Li N."/>
            <person name="Wang J."/>
            <person name="Chen M."/>
            <person name="He Y."/>
            <person name="Tan F."/>
            <person name="Song X."/>
            <person name="Zheng Q."/>
            <person name="Huang R."/>
            <person name="Yang H."/>
            <person name="Du X."/>
            <person name="Chen L."/>
            <person name="Yang M."/>
            <person name="Gaffney P.M."/>
            <person name="Wang S."/>
            <person name="Luo L."/>
            <person name="She Z."/>
            <person name="Ming Y."/>
            <person name="Huang W."/>
            <person name="Zhang S."/>
            <person name="Huang B."/>
            <person name="Zhang Y."/>
            <person name="Qu T."/>
            <person name="Ni P."/>
            <person name="Miao G."/>
            <person name="Wang J."/>
            <person name="Wang Q."/>
            <person name="Steinberg C.E."/>
            <person name="Wang H."/>
            <person name="Li N."/>
            <person name="Qian L."/>
            <person name="Zhang G."/>
            <person name="Li Y."/>
            <person name="Yang H."/>
            <person name="Liu X."/>
            <person name="Wang J."/>
            <person name="Yin Y."/>
            <person name="Wang J."/>
        </authorList>
    </citation>
    <scope>NUCLEOTIDE SEQUENCE [LARGE SCALE GENOMIC DNA]</scope>
    <source>
        <strain evidence="2">05x7-T-G4-1.051#20</strain>
    </source>
</reference>
<gene>
    <name evidence="2" type="ORF">CGI_10005539</name>
</gene>
<dbReference type="HOGENOM" id="CLU_1490425_0_0_1"/>
<dbReference type="EMBL" id="JH817518">
    <property type="protein sequence ID" value="EKC34978.1"/>
    <property type="molecule type" value="Genomic_DNA"/>
</dbReference>
<accession>K1QMA2</accession>
<evidence type="ECO:0000256" key="1">
    <source>
        <dbReference type="SAM" id="MobiDB-lite"/>
    </source>
</evidence>
<evidence type="ECO:0000313" key="2">
    <source>
        <dbReference type="EMBL" id="EKC34978.1"/>
    </source>
</evidence>
<dbReference type="AlphaFoldDB" id="K1QMA2"/>